<evidence type="ECO:0000256" key="8">
    <source>
        <dbReference type="ARBA" id="ARBA00023125"/>
    </source>
</evidence>
<evidence type="ECO:0000313" key="12">
    <source>
        <dbReference type="EMBL" id="PVX51070.1"/>
    </source>
</evidence>
<evidence type="ECO:0000256" key="3">
    <source>
        <dbReference type="ARBA" id="ARBA00020170"/>
    </source>
</evidence>
<proteinExistence type="inferred from homology"/>
<keyword evidence="8 9" id="KW-0238">DNA-binding</keyword>
<feature type="binding site" evidence="9">
    <location>
        <begin position="30"/>
        <end position="37"/>
    </location>
    <ligand>
        <name>ATP</name>
        <dbReference type="ChEBI" id="CHEBI:30616"/>
    </ligand>
</feature>
<protein>
    <recommendedName>
        <fullName evidence="3 9">DNA replication and repair protein RecF</fullName>
    </recommendedName>
</protein>
<keyword evidence="9 10" id="KW-0742">SOS response</keyword>
<dbReference type="InterPro" id="IPR003395">
    <property type="entry name" value="RecF/RecN/SMC_N"/>
</dbReference>
<dbReference type="GO" id="GO:0003697">
    <property type="term" value="F:single-stranded DNA binding"/>
    <property type="evidence" value="ECO:0007669"/>
    <property type="project" value="UniProtKB-UniRule"/>
</dbReference>
<feature type="domain" description="RecF/RecN/SMC N-terminal" evidence="11">
    <location>
        <begin position="3"/>
        <end position="343"/>
    </location>
</feature>
<keyword evidence="5 9" id="KW-0235">DNA replication</keyword>
<sequence>MILQNISILNYKNIAEENLKFSNRLNCFIGKNGEGKTNLLDAIFYLSFCKSNYSSSDANNIKHDEETMMLKAEYEVQGNTEHIHCGVKRQSKKTFKRNNKDYKRFSEHIGLLPLVMIAPADISIIIGGNEERRKFIDSIISQYDKVYLQKLVNYNNLLQQRNKLLKHQPQEDLLLVLSEQMAGIANYIYEKRLEFVEKITPIFQEYYNKISANKEPVSIEYSSQMNAGDFIELTKHNLTKDLVLKHTSVGIHRDNLEFILSGYPIRKEGSQGQKKSYLIALKLAQFDFIKEISGKRPILLLDDIFDKLDTQRVQQIINLVSEIHFGQIFITDTDKGHIDAMLEELDLDTESSLFKVENGKITSYA</sequence>
<evidence type="ECO:0000256" key="4">
    <source>
        <dbReference type="ARBA" id="ARBA00022490"/>
    </source>
</evidence>
<dbReference type="GO" id="GO:0000731">
    <property type="term" value="P:DNA synthesis involved in DNA repair"/>
    <property type="evidence" value="ECO:0007669"/>
    <property type="project" value="TreeGrafter"/>
</dbReference>
<name>A0A7L4UPG7_BALHA</name>
<keyword evidence="6 9" id="KW-0547">Nucleotide-binding</keyword>
<dbReference type="GO" id="GO:0005737">
    <property type="term" value="C:cytoplasm"/>
    <property type="evidence" value="ECO:0007669"/>
    <property type="project" value="UniProtKB-SubCell"/>
</dbReference>
<dbReference type="AlphaFoldDB" id="A0A7L4UPG7"/>
<dbReference type="InterPro" id="IPR042174">
    <property type="entry name" value="RecF_2"/>
</dbReference>
<keyword evidence="4 9" id="KW-0963">Cytoplasm</keyword>
<dbReference type="Gene3D" id="3.40.50.300">
    <property type="entry name" value="P-loop containing nucleotide triphosphate hydrolases"/>
    <property type="match status" value="1"/>
</dbReference>
<dbReference type="SUPFAM" id="SSF52540">
    <property type="entry name" value="P-loop containing nucleoside triphosphate hydrolases"/>
    <property type="match status" value="1"/>
</dbReference>
<dbReference type="PROSITE" id="PS00618">
    <property type="entry name" value="RECF_2"/>
    <property type="match status" value="1"/>
</dbReference>
<comment type="subcellular location">
    <subcellularLocation>
        <location evidence="1 9 10">Cytoplasm</location>
    </subcellularLocation>
</comment>
<dbReference type="GO" id="GO:0006260">
    <property type="term" value="P:DNA replication"/>
    <property type="evidence" value="ECO:0007669"/>
    <property type="project" value="UniProtKB-UniRule"/>
</dbReference>
<dbReference type="Proteomes" id="UP000251835">
    <property type="component" value="Unassembled WGS sequence"/>
</dbReference>
<dbReference type="InterPro" id="IPR018078">
    <property type="entry name" value="DNA-binding_RecF_CS"/>
</dbReference>
<reference evidence="12 13" key="1">
    <citation type="submission" date="2018-05" db="EMBL/GenBank/DDBJ databases">
        <title>Genomic Encyclopedia of Type Strains, Phase IV (KMG-IV): sequencing the most valuable type-strain genomes for metagenomic binning, comparative biology and taxonomic classification.</title>
        <authorList>
            <person name="Goeker M."/>
        </authorList>
    </citation>
    <scope>NUCLEOTIDE SEQUENCE [LARGE SCALE GENOMIC DNA]</scope>
    <source>
        <strain evidence="12 13">DSM 28579</strain>
    </source>
</reference>
<evidence type="ECO:0000256" key="1">
    <source>
        <dbReference type="ARBA" id="ARBA00004496"/>
    </source>
</evidence>
<dbReference type="GO" id="GO:0009432">
    <property type="term" value="P:SOS response"/>
    <property type="evidence" value="ECO:0007669"/>
    <property type="project" value="UniProtKB-UniRule"/>
</dbReference>
<dbReference type="GO" id="GO:0006302">
    <property type="term" value="P:double-strand break repair"/>
    <property type="evidence" value="ECO:0007669"/>
    <property type="project" value="TreeGrafter"/>
</dbReference>
<accession>A0A7L4UPG7</accession>
<dbReference type="OrthoDB" id="9803889at2"/>
<comment type="similarity">
    <text evidence="2 9 10">Belongs to the RecF family.</text>
</comment>
<dbReference type="NCBIfam" id="TIGR00611">
    <property type="entry name" value="recf"/>
    <property type="match status" value="1"/>
</dbReference>
<gene>
    <name evidence="9" type="primary">recF</name>
    <name evidence="12" type="ORF">C7377_1403</name>
</gene>
<keyword evidence="7 9" id="KW-0067">ATP-binding</keyword>
<dbReference type="Gene3D" id="1.20.1050.90">
    <property type="entry name" value="RecF/RecN/SMC, N-terminal domain"/>
    <property type="match status" value="1"/>
</dbReference>
<dbReference type="PANTHER" id="PTHR32182:SF0">
    <property type="entry name" value="DNA REPLICATION AND REPAIR PROTEIN RECF"/>
    <property type="match status" value="1"/>
</dbReference>
<dbReference type="HAMAP" id="MF_00365">
    <property type="entry name" value="RecF"/>
    <property type="match status" value="1"/>
</dbReference>
<evidence type="ECO:0000256" key="5">
    <source>
        <dbReference type="ARBA" id="ARBA00022705"/>
    </source>
</evidence>
<evidence type="ECO:0000259" key="11">
    <source>
        <dbReference type="Pfam" id="PF02463"/>
    </source>
</evidence>
<keyword evidence="9 10" id="KW-0234">DNA repair</keyword>
<dbReference type="GO" id="GO:0005524">
    <property type="term" value="F:ATP binding"/>
    <property type="evidence" value="ECO:0007669"/>
    <property type="project" value="UniProtKB-UniRule"/>
</dbReference>
<keyword evidence="13" id="KW-1185">Reference proteome</keyword>
<dbReference type="Pfam" id="PF02463">
    <property type="entry name" value="SMC_N"/>
    <property type="match status" value="1"/>
</dbReference>
<dbReference type="PANTHER" id="PTHR32182">
    <property type="entry name" value="DNA REPLICATION AND REPAIR PROTEIN RECF"/>
    <property type="match status" value="1"/>
</dbReference>
<evidence type="ECO:0000256" key="6">
    <source>
        <dbReference type="ARBA" id="ARBA00022741"/>
    </source>
</evidence>
<evidence type="ECO:0000256" key="10">
    <source>
        <dbReference type="RuleBase" id="RU000578"/>
    </source>
</evidence>
<organism evidence="12 13">
    <name type="scientific">Balneicella halophila</name>
    <dbReference type="NCBI Taxonomy" id="1537566"/>
    <lineage>
        <taxon>Bacteria</taxon>
        <taxon>Pseudomonadati</taxon>
        <taxon>Bacteroidota</taxon>
        <taxon>Bacteroidia</taxon>
        <taxon>Bacteroidales</taxon>
        <taxon>Balneicellaceae</taxon>
        <taxon>Balneicella</taxon>
    </lineage>
</organism>
<evidence type="ECO:0000313" key="13">
    <source>
        <dbReference type="Proteomes" id="UP000251835"/>
    </source>
</evidence>
<evidence type="ECO:0000256" key="7">
    <source>
        <dbReference type="ARBA" id="ARBA00022840"/>
    </source>
</evidence>
<dbReference type="InterPro" id="IPR001238">
    <property type="entry name" value="DNA-binding_RecF"/>
</dbReference>
<keyword evidence="9 10" id="KW-0227">DNA damage</keyword>
<comment type="function">
    <text evidence="9 10">The RecF protein is involved in DNA metabolism; it is required for DNA replication and normal SOS inducibility. RecF binds preferentially to single-stranded, linear DNA. It also seems to bind ATP.</text>
</comment>
<dbReference type="RefSeq" id="WP_116496607.1">
    <property type="nucleotide sequence ID" value="NZ_QENZ01000004.1"/>
</dbReference>
<dbReference type="InterPro" id="IPR027417">
    <property type="entry name" value="P-loop_NTPase"/>
</dbReference>
<evidence type="ECO:0000256" key="2">
    <source>
        <dbReference type="ARBA" id="ARBA00008016"/>
    </source>
</evidence>
<evidence type="ECO:0000256" key="9">
    <source>
        <dbReference type="HAMAP-Rule" id="MF_00365"/>
    </source>
</evidence>
<dbReference type="EMBL" id="QENZ01000004">
    <property type="protein sequence ID" value="PVX51070.1"/>
    <property type="molecule type" value="Genomic_DNA"/>
</dbReference>
<comment type="caution">
    <text evidence="12">The sequence shown here is derived from an EMBL/GenBank/DDBJ whole genome shotgun (WGS) entry which is preliminary data.</text>
</comment>